<name>A0ABQ0SHW2_NOVHA</name>
<evidence type="ECO:0000313" key="3">
    <source>
        <dbReference type="Proteomes" id="UP000319478"/>
    </source>
</evidence>
<organism evidence="2 3">
    <name type="scientific">Novacetimonas hansenii</name>
    <name type="common">Komagataeibacter hansenii</name>
    <dbReference type="NCBI Taxonomy" id="436"/>
    <lineage>
        <taxon>Bacteria</taxon>
        <taxon>Pseudomonadati</taxon>
        <taxon>Pseudomonadota</taxon>
        <taxon>Alphaproteobacteria</taxon>
        <taxon>Acetobacterales</taxon>
        <taxon>Acetobacteraceae</taxon>
        <taxon>Novacetimonas</taxon>
    </lineage>
</organism>
<evidence type="ECO:0000256" key="1">
    <source>
        <dbReference type="SAM" id="MobiDB-lite"/>
    </source>
</evidence>
<sequence>MPPVHTRERENPDPLKNPSPNIGNARCQDNATEAFNAHIAAIAWRGDTVGERAEACYRLGTPYFLTLSVFREYTAT</sequence>
<protein>
    <submittedName>
        <fullName evidence="2">Uncharacterized protein</fullName>
    </submittedName>
</protein>
<feature type="region of interest" description="Disordered" evidence="1">
    <location>
        <begin position="1"/>
        <end position="27"/>
    </location>
</feature>
<feature type="compositionally biased region" description="Basic and acidic residues" evidence="1">
    <location>
        <begin position="1"/>
        <end position="13"/>
    </location>
</feature>
<dbReference type="EMBL" id="BJNN01000137">
    <property type="protein sequence ID" value="GEC64793.1"/>
    <property type="molecule type" value="Genomic_DNA"/>
</dbReference>
<keyword evidence="3" id="KW-1185">Reference proteome</keyword>
<gene>
    <name evidence="2" type="ORF">GHA01_26420</name>
</gene>
<dbReference type="Proteomes" id="UP000319478">
    <property type="component" value="Unassembled WGS sequence"/>
</dbReference>
<feature type="compositionally biased region" description="Polar residues" evidence="1">
    <location>
        <begin position="18"/>
        <end position="27"/>
    </location>
</feature>
<accession>A0ABQ0SHW2</accession>
<reference evidence="2 3" key="1">
    <citation type="submission" date="2019-06" db="EMBL/GenBank/DDBJ databases">
        <title>Whole genome shotgun sequence of Komagataeibacter hansenii NBRC 14820.</title>
        <authorList>
            <person name="Hosoyama A."/>
            <person name="Uohara A."/>
            <person name="Ohji S."/>
            <person name="Ichikawa N."/>
        </authorList>
    </citation>
    <scope>NUCLEOTIDE SEQUENCE [LARGE SCALE GENOMIC DNA]</scope>
    <source>
        <strain evidence="2 3">NBRC 14820</strain>
    </source>
</reference>
<evidence type="ECO:0000313" key="2">
    <source>
        <dbReference type="EMBL" id="GEC64793.1"/>
    </source>
</evidence>
<proteinExistence type="predicted"/>
<comment type="caution">
    <text evidence="2">The sequence shown here is derived from an EMBL/GenBank/DDBJ whole genome shotgun (WGS) entry which is preliminary data.</text>
</comment>